<dbReference type="Proteomes" id="UP000030377">
    <property type="component" value="Unassembled WGS sequence"/>
</dbReference>
<organism evidence="1 2">
    <name type="scientific">Bradyrhizobium japonicum</name>
    <dbReference type="NCBI Taxonomy" id="375"/>
    <lineage>
        <taxon>Bacteria</taxon>
        <taxon>Pseudomonadati</taxon>
        <taxon>Pseudomonadota</taxon>
        <taxon>Alphaproteobacteria</taxon>
        <taxon>Hyphomicrobiales</taxon>
        <taxon>Nitrobacteraceae</taxon>
        <taxon>Bradyrhizobium</taxon>
    </lineage>
</organism>
<dbReference type="RefSeq" id="WP_041960239.1">
    <property type="nucleotide sequence ID" value="NZ_JRPN01000039.1"/>
</dbReference>
<sequence>MAAIARFGNTAVPYTVSWTGEERQFVGPCPHAQAPALRMHHAPGVGKPLFGKPHNDRQREAIARGLCDLCGKPLKNRTKVSLSHARVRSNAASNSTTGILQVEPLLHRECALESTKFCPSLKRDIAAGALMVRQVNRYAVQFVVMRPEFIQHYVPDYQPSPKDRIVGHAKVELIRWIDRDLDWLGQKAGDDRGRAELAAAVDPGAGVKYG</sequence>
<comment type="caution">
    <text evidence="1">The sequence shown here is derived from an EMBL/GenBank/DDBJ whole genome shotgun (WGS) entry which is preliminary data.</text>
</comment>
<protein>
    <submittedName>
        <fullName evidence="1">Uncharacterized protein</fullName>
    </submittedName>
</protein>
<gene>
    <name evidence="1" type="ORF">MA20_40980</name>
</gene>
<reference evidence="1 2" key="1">
    <citation type="submission" date="2014-09" db="EMBL/GenBank/DDBJ databases">
        <title>Draft genome of Bradyrhizobium japonicum Is-34.</title>
        <authorList>
            <person name="Tsurumaru H."/>
            <person name="Yamakawa T."/>
            <person name="Hashimoto S."/>
            <person name="Okizaki K."/>
            <person name="Kanesaki Y."/>
            <person name="Yoshikawa H."/>
            <person name="Yajima S."/>
        </authorList>
    </citation>
    <scope>NUCLEOTIDE SEQUENCE [LARGE SCALE GENOMIC DNA]</scope>
    <source>
        <strain evidence="1 2">Is-34</strain>
    </source>
</reference>
<accession>A0A0A3XKV4</accession>
<evidence type="ECO:0000313" key="2">
    <source>
        <dbReference type="Proteomes" id="UP000030377"/>
    </source>
</evidence>
<dbReference type="EMBL" id="JRPN01000039">
    <property type="protein sequence ID" value="KGT73894.1"/>
    <property type="molecule type" value="Genomic_DNA"/>
</dbReference>
<evidence type="ECO:0000313" key="1">
    <source>
        <dbReference type="EMBL" id="KGT73894.1"/>
    </source>
</evidence>
<name>A0A0A3XKV4_BRAJP</name>
<dbReference type="AlphaFoldDB" id="A0A0A3XKV4"/>
<proteinExistence type="predicted"/>